<dbReference type="InterPro" id="IPR038128">
    <property type="entry name" value="Gamma_PGA_hydro_sf"/>
</dbReference>
<keyword evidence="1" id="KW-0732">Signal</keyword>
<accession>A0A841KXI2</accession>
<feature type="signal peptide" evidence="1">
    <location>
        <begin position="1"/>
        <end position="32"/>
    </location>
</feature>
<dbReference type="EMBL" id="JACHEN010000037">
    <property type="protein sequence ID" value="MBB6218344.1"/>
    <property type="molecule type" value="Genomic_DNA"/>
</dbReference>
<keyword evidence="3" id="KW-1185">Reference proteome</keyword>
<dbReference type="AlphaFoldDB" id="A0A841KXI2"/>
<evidence type="ECO:0000313" key="2">
    <source>
        <dbReference type="EMBL" id="MBB6218344.1"/>
    </source>
</evidence>
<dbReference type="RefSeq" id="WP_184312834.1">
    <property type="nucleotide sequence ID" value="NZ_JACHEN010000037.1"/>
</dbReference>
<name>A0A841KXI2_9FIRM</name>
<dbReference type="Gene3D" id="3.40.630.100">
    <property type="entry name" value="Poly-gamma-glutamate hydrolase, zinc-binding motif"/>
    <property type="match status" value="1"/>
</dbReference>
<evidence type="ECO:0000313" key="3">
    <source>
        <dbReference type="Proteomes" id="UP000579281"/>
    </source>
</evidence>
<organism evidence="2 3">
    <name type="scientific">Anaerosolibacter carboniphilus</name>
    <dbReference type="NCBI Taxonomy" id="1417629"/>
    <lineage>
        <taxon>Bacteria</taxon>
        <taxon>Bacillati</taxon>
        <taxon>Bacillota</taxon>
        <taxon>Clostridia</taxon>
        <taxon>Peptostreptococcales</taxon>
        <taxon>Thermotaleaceae</taxon>
        <taxon>Anaerosolibacter</taxon>
    </lineage>
</organism>
<feature type="chain" id="PRO_5032991643" evidence="1">
    <location>
        <begin position="33"/>
        <end position="227"/>
    </location>
</feature>
<evidence type="ECO:0000256" key="1">
    <source>
        <dbReference type="SAM" id="SignalP"/>
    </source>
</evidence>
<protein>
    <submittedName>
        <fullName evidence="2">Phage replication-related protein YjqB (UPF0714/DUF867 family)</fullName>
    </submittedName>
</protein>
<dbReference type="Pfam" id="PF05908">
    <property type="entry name" value="Gamma_PGA_hydro"/>
    <property type="match status" value="1"/>
</dbReference>
<comment type="caution">
    <text evidence="2">The sequence shown here is derived from an EMBL/GenBank/DDBJ whole genome shotgun (WGS) entry which is preliminary data.</text>
</comment>
<proteinExistence type="predicted"/>
<sequence>MILKRVCSFLSSTRLFACCCLITLIFAQSATAASVDIYRNFKELRSNTVENVDYEIETTVTDSDVIVIAIHGGKIEKGTTELAYALSSHNNYNYYSYTGLKSKGNSTLHITSEKFDEPTASEMVSKSKTTLSIHGCSGSEEFTYIGGLDTELGNKIKESLTKYGFTVLDPPKNMAGISPNNIANKNMSGRGVQLEISKGLRTQFLSSNNDKLKSYVLAISEAVNSIQ</sequence>
<reference evidence="2 3" key="1">
    <citation type="submission" date="2020-08" db="EMBL/GenBank/DDBJ databases">
        <title>Genomic Encyclopedia of Type Strains, Phase IV (KMG-IV): sequencing the most valuable type-strain genomes for metagenomic binning, comparative biology and taxonomic classification.</title>
        <authorList>
            <person name="Goeker M."/>
        </authorList>
    </citation>
    <scope>NUCLEOTIDE SEQUENCE [LARGE SCALE GENOMIC DNA]</scope>
    <source>
        <strain evidence="2 3">DSM 103526</strain>
    </source>
</reference>
<gene>
    <name evidence="2" type="ORF">HNQ80_004508</name>
</gene>
<dbReference type="Proteomes" id="UP000579281">
    <property type="component" value="Unassembled WGS sequence"/>
</dbReference>
<dbReference type="InterPro" id="IPR008585">
    <property type="entry name" value="Gamma_PGA_hydro"/>
</dbReference>